<feature type="domain" description="GH16" evidence="1">
    <location>
        <begin position="101"/>
        <end position="281"/>
    </location>
</feature>
<dbReference type="InterPro" id="IPR013320">
    <property type="entry name" value="ConA-like_dom_sf"/>
</dbReference>
<dbReference type="PANTHER" id="PTHR10963:SF24">
    <property type="entry name" value="GLYCOSIDASE C21B10.07-RELATED"/>
    <property type="match status" value="1"/>
</dbReference>
<dbReference type="Gene3D" id="2.60.120.200">
    <property type="match status" value="1"/>
</dbReference>
<dbReference type="WBParaSite" id="ACRNAN_scaffold482.g27583.t1">
    <property type="protein sequence ID" value="ACRNAN_scaffold482.g27583.t1"/>
    <property type="gene ID" value="ACRNAN_scaffold482.g27583"/>
</dbReference>
<dbReference type="PANTHER" id="PTHR10963">
    <property type="entry name" value="GLYCOSYL HYDROLASE-RELATED"/>
    <property type="match status" value="1"/>
</dbReference>
<evidence type="ECO:0000313" key="3">
    <source>
        <dbReference type="WBParaSite" id="ACRNAN_scaffold482.g27583.t1"/>
    </source>
</evidence>
<keyword evidence="2" id="KW-1185">Reference proteome</keyword>
<dbReference type="AlphaFoldDB" id="A0A914DYL2"/>
<dbReference type="PROSITE" id="PS51762">
    <property type="entry name" value="GH16_2"/>
    <property type="match status" value="1"/>
</dbReference>
<dbReference type="GO" id="GO:0004553">
    <property type="term" value="F:hydrolase activity, hydrolyzing O-glycosyl compounds"/>
    <property type="evidence" value="ECO:0007669"/>
    <property type="project" value="InterPro"/>
</dbReference>
<dbReference type="InterPro" id="IPR000757">
    <property type="entry name" value="Beta-glucanase-like"/>
</dbReference>
<dbReference type="InterPro" id="IPR003609">
    <property type="entry name" value="Pan_app"/>
</dbReference>
<reference evidence="3" key="1">
    <citation type="submission" date="2022-11" db="UniProtKB">
        <authorList>
            <consortium name="WormBaseParasite"/>
        </authorList>
    </citation>
    <scope>IDENTIFICATION</scope>
</reference>
<sequence length="281" mass="32242">MRFQCDNLSVCERYDENSEICIDFDRSYLIYSDSSKVAPSSCITTYTDLAIYGNDLNGVQGKPSSCCQLCQQKRGCKGWTWENFNGGTCWLKNDTQPLYKASQNGQITGIMSPDTANTYALNLTFDSTNFWDQPWHFDQWHSTNVTDKVNKTTAERLEMFGYRNGKIYMGAEHNLSYPHSGRPTVQIQSNYLFNSGLFVLSLDHMPTGPGVWPAFWMFGTNWPNDGEIDILEGVDNMTYNRVTIHTGNQCMMNLNDSVFFNGSWVNPKEYLECWQYFKPSK</sequence>
<dbReference type="SUPFAM" id="SSF49899">
    <property type="entry name" value="Concanavalin A-like lectins/glucanases"/>
    <property type="match status" value="1"/>
</dbReference>
<dbReference type="GO" id="GO:0009251">
    <property type="term" value="P:glucan catabolic process"/>
    <property type="evidence" value="ECO:0007669"/>
    <property type="project" value="TreeGrafter"/>
</dbReference>
<evidence type="ECO:0000313" key="2">
    <source>
        <dbReference type="Proteomes" id="UP000887540"/>
    </source>
</evidence>
<evidence type="ECO:0000259" key="1">
    <source>
        <dbReference type="PROSITE" id="PS51762"/>
    </source>
</evidence>
<proteinExistence type="predicted"/>
<dbReference type="InterPro" id="IPR050546">
    <property type="entry name" value="Glycosyl_Hydrlase_16"/>
</dbReference>
<dbReference type="Pfam" id="PF14295">
    <property type="entry name" value="PAN_4"/>
    <property type="match status" value="1"/>
</dbReference>
<dbReference type="Pfam" id="PF26113">
    <property type="entry name" value="GH16_XgeA"/>
    <property type="match status" value="1"/>
</dbReference>
<dbReference type="Proteomes" id="UP000887540">
    <property type="component" value="Unplaced"/>
</dbReference>
<name>A0A914DYL2_9BILA</name>
<organism evidence="2 3">
    <name type="scientific">Acrobeloides nanus</name>
    <dbReference type="NCBI Taxonomy" id="290746"/>
    <lineage>
        <taxon>Eukaryota</taxon>
        <taxon>Metazoa</taxon>
        <taxon>Ecdysozoa</taxon>
        <taxon>Nematoda</taxon>
        <taxon>Chromadorea</taxon>
        <taxon>Rhabditida</taxon>
        <taxon>Tylenchina</taxon>
        <taxon>Cephalobomorpha</taxon>
        <taxon>Cephaloboidea</taxon>
        <taxon>Cephalobidae</taxon>
        <taxon>Acrobeloides</taxon>
    </lineage>
</organism>
<protein>
    <submittedName>
        <fullName evidence="3">GH16 domain-containing protein</fullName>
    </submittedName>
</protein>
<accession>A0A914DYL2</accession>
<dbReference type="Gene3D" id="3.50.4.10">
    <property type="entry name" value="Hepatocyte Growth Factor"/>
    <property type="match status" value="1"/>
</dbReference>